<feature type="region of interest" description="Disordered" evidence="1">
    <location>
        <begin position="42"/>
        <end position="69"/>
    </location>
</feature>
<evidence type="ECO:0000256" key="1">
    <source>
        <dbReference type="SAM" id="MobiDB-lite"/>
    </source>
</evidence>
<feature type="compositionally biased region" description="Basic and acidic residues" evidence="1">
    <location>
        <begin position="47"/>
        <end position="66"/>
    </location>
</feature>
<dbReference type="OrthoDB" id="436159at2759"/>
<comment type="caution">
    <text evidence="2">The sequence shown here is derived from an EMBL/GenBank/DDBJ whole genome shotgun (WGS) entry which is preliminary data.</text>
</comment>
<evidence type="ECO:0000313" key="3">
    <source>
        <dbReference type="Proteomes" id="UP000604046"/>
    </source>
</evidence>
<name>A0A812IGS6_9DINO</name>
<dbReference type="Proteomes" id="UP000604046">
    <property type="component" value="Unassembled WGS sequence"/>
</dbReference>
<gene>
    <name evidence="2" type="ORF">SNAT2548_LOCUS4549</name>
</gene>
<keyword evidence="3" id="KW-1185">Reference proteome</keyword>
<sequence>MDDDNLKSVLKLWSDRDHTSPLEAFLKAPPQAELEAVLGFSLNPEHYTSRPADRSDSKGGEAHVVEQDTLTESQIAAALSDEGKEPDPAALPPQEACEPEPAPLLALPVEAEQSPKPKPSPFTTPVKPKEPVIVISPGSPMDFQLHVEIPKLESCFAYICSMHASVRVLCVLKATTPVPVDSPLSGLSSQFASMDPNVLESLLALVKEKLLVYFSLVQARVFVCDVSHNLRAYKSELRSQPDQDTKKNAFEPRRRISFGSDASTASGSISSKATSGRMRGGIFPL</sequence>
<accession>A0A812IGS6</accession>
<feature type="compositionally biased region" description="Low complexity" evidence="1">
    <location>
        <begin position="259"/>
        <end position="276"/>
    </location>
</feature>
<feature type="region of interest" description="Disordered" evidence="1">
    <location>
        <begin position="80"/>
        <end position="99"/>
    </location>
</feature>
<organism evidence="2 3">
    <name type="scientific">Symbiodinium natans</name>
    <dbReference type="NCBI Taxonomy" id="878477"/>
    <lineage>
        <taxon>Eukaryota</taxon>
        <taxon>Sar</taxon>
        <taxon>Alveolata</taxon>
        <taxon>Dinophyceae</taxon>
        <taxon>Suessiales</taxon>
        <taxon>Symbiodiniaceae</taxon>
        <taxon>Symbiodinium</taxon>
    </lineage>
</organism>
<proteinExistence type="predicted"/>
<dbReference type="AlphaFoldDB" id="A0A812IGS6"/>
<dbReference type="EMBL" id="CAJNDS010000280">
    <property type="protein sequence ID" value="CAE7037928.1"/>
    <property type="molecule type" value="Genomic_DNA"/>
</dbReference>
<protein>
    <submittedName>
        <fullName evidence="2">Uncharacterized protein</fullName>
    </submittedName>
</protein>
<evidence type="ECO:0000313" key="2">
    <source>
        <dbReference type="EMBL" id="CAE7037928.1"/>
    </source>
</evidence>
<feature type="region of interest" description="Disordered" evidence="1">
    <location>
        <begin position="259"/>
        <end position="285"/>
    </location>
</feature>
<reference evidence="2" key="1">
    <citation type="submission" date="2021-02" db="EMBL/GenBank/DDBJ databases">
        <authorList>
            <person name="Dougan E. K."/>
            <person name="Rhodes N."/>
            <person name="Thang M."/>
            <person name="Chan C."/>
        </authorList>
    </citation>
    <scope>NUCLEOTIDE SEQUENCE</scope>
</reference>